<sequence length="162" mass="18186">MMIAKKKTSPHKVKDGQHRVKDGPRKTKDGPTPVDGHVGGRIRARRIQLGLSQKDLGDAVGLTFQQIQKYERGANRVGSGRLFEFGQCLNVPVSFFFEGLTAKDGLPSRKNAVPVKTNESPSMLDKRETLELMRAYYKISDPKVRRRFFDLVKAAANFTPQD</sequence>
<dbReference type="EMBL" id="SLZW01000005">
    <property type="protein sequence ID" value="TCS62489.1"/>
    <property type="molecule type" value="Genomic_DNA"/>
</dbReference>
<feature type="compositionally biased region" description="Basic and acidic residues" evidence="1">
    <location>
        <begin position="12"/>
        <end position="29"/>
    </location>
</feature>
<name>A0A4R3J961_9PROT</name>
<accession>A0A4R3J961</accession>
<dbReference type="RefSeq" id="WP_243644766.1">
    <property type="nucleotide sequence ID" value="NZ_CP119676.1"/>
</dbReference>
<dbReference type="PROSITE" id="PS50943">
    <property type="entry name" value="HTH_CROC1"/>
    <property type="match status" value="1"/>
</dbReference>
<dbReference type="GO" id="GO:0003677">
    <property type="term" value="F:DNA binding"/>
    <property type="evidence" value="ECO:0007669"/>
    <property type="project" value="InterPro"/>
</dbReference>
<organism evidence="3 4">
    <name type="scientific">Varunaivibrio sulfuroxidans</name>
    <dbReference type="NCBI Taxonomy" id="1773489"/>
    <lineage>
        <taxon>Bacteria</taxon>
        <taxon>Pseudomonadati</taxon>
        <taxon>Pseudomonadota</taxon>
        <taxon>Alphaproteobacteria</taxon>
        <taxon>Rhodospirillales</taxon>
        <taxon>Magnetovibrionaceae</taxon>
        <taxon>Varunaivibrio</taxon>
    </lineage>
</organism>
<dbReference type="SUPFAM" id="SSF47413">
    <property type="entry name" value="lambda repressor-like DNA-binding domains"/>
    <property type="match status" value="1"/>
</dbReference>
<dbReference type="Proteomes" id="UP000295304">
    <property type="component" value="Unassembled WGS sequence"/>
</dbReference>
<proteinExistence type="predicted"/>
<reference evidence="3 4" key="1">
    <citation type="submission" date="2019-03" db="EMBL/GenBank/DDBJ databases">
        <title>Genomic Encyclopedia of Type Strains, Phase IV (KMG-IV): sequencing the most valuable type-strain genomes for metagenomic binning, comparative biology and taxonomic classification.</title>
        <authorList>
            <person name="Goeker M."/>
        </authorList>
    </citation>
    <scope>NUCLEOTIDE SEQUENCE [LARGE SCALE GENOMIC DNA]</scope>
    <source>
        <strain evidence="3 4">DSM 101688</strain>
    </source>
</reference>
<evidence type="ECO:0000313" key="3">
    <source>
        <dbReference type="EMBL" id="TCS62489.1"/>
    </source>
</evidence>
<comment type="caution">
    <text evidence="3">The sequence shown here is derived from an EMBL/GenBank/DDBJ whole genome shotgun (WGS) entry which is preliminary data.</text>
</comment>
<protein>
    <submittedName>
        <fullName evidence="3">Transcriptional regulator with XRE-family HTH domain</fullName>
    </submittedName>
</protein>
<keyword evidence="4" id="KW-1185">Reference proteome</keyword>
<dbReference type="SMART" id="SM00530">
    <property type="entry name" value="HTH_XRE"/>
    <property type="match status" value="1"/>
</dbReference>
<dbReference type="CDD" id="cd00093">
    <property type="entry name" value="HTH_XRE"/>
    <property type="match status" value="1"/>
</dbReference>
<dbReference type="InterPro" id="IPR010982">
    <property type="entry name" value="Lambda_DNA-bd_dom_sf"/>
</dbReference>
<evidence type="ECO:0000259" key="2">
    <source>
        <dbReference type="PROSITE" id="PS50943"/>
    </source>
</evidence>
<dbReference type="InterPro" id="IPR001387">
    <property type="entry name" value="Cro/C1-type_HTH"/>
</dbReference>
<dbReference type="AlphaFoldDB" id="A0A4R3J961"/>
<feature type="compositionally biased region" description="Basic residues" evidence="1">
    <location>
        <begin position="1"/>
        <end position="11"/>
    </location>
</feature>
<evidence type="ECO:0000256" key="1">
    <source>
        <dbReference type="SAM" id="MobiDB-lite"/>
    </source>
</evidence>
<feature type="domain" description="HTH cro/C1-type" evidence="2">
    <location>
        <begin position="42"/>
        <end position="96"/>
    </location>
</feature>
<dbReference type="Gene3D" id="1.10.260.40">
    <property type="entry name" value="lambda repressor-like DNA-binding domains"/>
    <property type="match status" value="1"/>
</dbReference>
<evidence type="ECO:0000313" key="4">
    <source>
        <dbReference type="Proteomes" id="UP000295304"/>
    </source>
</evidence>
<gene>
    <name evidence="3" type="ORF">EDD55_10534</name>
</gene>
<feature type="region of interest" description="Disordered" evidence="1">
    <location>
        <begin position="1"/>
        <end position="38"/>
    </location>
</feature>
<dbReference type="Pfam" id="PF01381">
    <property type="entry name" value="HTH_3"/>
    <property type="match status" value="1"/>
</dbReference>